<feature type="domain" description="Beta-lactamase-related" evidence="1">
    <location>
        <begin position="48"/>
        <end position="364"/>
    </location>
</feature>
<evidence type="ECO:0000313" key="3">
    <source>
        <dbReference type="Proteomes" id="UP001168528"/>
    </source>
</evidence>
<gene>
    <name evidence="2" type="ORF">Q0590_22460</name>
</gene>
<accession>A0ABT8RAD5</accession>
<dbReference type="EC" id="3.1.1.103" evidence="2"/>
<reference evidence="2" key="1">
    <citation type="submission" date="2023-07" db="EMBL/GenBank/DDBJ databases">
        <title>The genome sequence of Rhodocytophaga aerolata KACC 12507.</title>
        <authorList>
            <person name="Zhang X."/>
        </authorList>
    </citation>
    <scope>NUCLEOTIDE SEQUENCE</scope>
    <source>
        <strain evidence="2">KACC 12507</strain>
    </source>
</reference>
<sequence length="393" mass="43981">MKTVNILFLLAGWFFFTGCKKEAFEGMILALPSPQPFNQNHSKANDLQAILDEFTAKGLPGAVVAIRDKEGVWEGTSGLAKIETGTRLRPGFVHAGGSITKIYTAAAIMKLQELNKLQLDKAITNYLPANVSTRITRADSITVRMLLNHTSGIRDYIDNTTFRMRWFNNLAQGWTAEEALSYAYDQPLLFRLGSGFSYSNNNYMLLSLIITQVTGQEEAAWMKEHIFDPLQLSRTYYKIQPGYLEGLSMPNYYLDRYGDGRLQNVTLPTKVEIYSELGDGGLVATAIDFVHFMDMLVNGQIISSASYNEMKKAYFNDYGLGIDIYKFQNKPQYGHSGAVFGGASLLLYFEEQETVVFIASNTDGALIGGKTLMLYHSMKNKIGDYIASHNKPR</sequence>
<organism evidence="2 3">
    <name type="scientific">Rhodocytophaga aerolata</name>
    <dbReference type="NCBI Taxonomy" id="455078"/>
    <lineage>
        <taxon>Bacteria</taxon>
        <taxon>Pseudomonadati</taxon>
        <taxon>Bacteroidota</taxon>
        <taxon>Cytophagia</taxon>
        <taxon>Cytophagales</taxon>
        <taxon>Rhodocytophagaceae</taxon>
        <taxon>Rhodocytophaga</taxon>
    </lineage>
</organism>
<dbReference type="InterPro" id="IPR050789">
    <property type="entry name" value="Diverse_Enzym_Activities"/>
</dbReference>
<dbReference type="Proteomes" id="UP001168528">
    <property type="component" value="Unassembled WGS sequence"/>
</dbReference>
<dbReference type="Pfam" id="PF00144">
    <property type="entry name" value="Beta-lactamase"/>
    <property type="match status" value="1"/>
</dbReference>
<dbReference type="InterPro" id="IPR012338">
    <property type="entry name" value="Beta-lactam/transpept-like"/>
</dbReference>
<dbReference type="GO" id="GO:0016787">
    <property type="term" value="F:hydrolase activity"/>
    <property type="evidence" value="ECO:0007669"/>
    <property type="project" value="UniProtKB-KW"/>
</dbReference>
<dbReference type="InterPro" id="IPR001466">
    <property type="entry name" value="Beta-lactam-related"/>
</dbReference>
<dbReference type="SUPFAM" id="SSF56601">
    <property type="entry name" value="beta-lactamase/transpeptidase-like"/>
    <property type="match status" value="1"/>
</dbReference>
<name>A0ABT8RAD5_9BACT</name>
<keyword evidence="2" id="KW-0378">Hydrolase</keyword>
<evidence type="ECO:0000259" key="1">
    <source>
        <dbReference type="Pfam" id="PF00144"/>
    </source>
</evidence>
<dbReference type="EMBL" id="JAUKPO010000016">
    <property type="protein sequence ID" value="MDO1449056.1"/>
    <property type="molecule type" value="Genomic_DNA"/>
</dbReference>
<evidence type="ECO:0000313" key="2">
    <source>
        <dbReference type="EMBL" id="MDO1449056.1"/>
    </source>
</evidence>
<proteinExistence type="predicted"/>
<comment type="caution">
    <text evidence="2">The sequence shown here is derived from an EMBL/GenBank/DDBJ whole genome shotgun (WGS) entry which is preliminary data.</text>
</comment>
<dbReference type="PROSITE" id="PS51257">
    <property type="entry name" value="PROKAR_LIPOPROTEIN"/>
    <property type="match status" value="1"/>
</dbReference>
<protein>
    <submittedName>
        <fullName evidence="2">Serine hydrolase domain-containing protein</fullName>
        <ecNumber evidence="2">3.1.1.103</ecNumber>
    </submittedName>
</protein>
<dbReference type="Gene3D" id="3.40.710.10">
    <property type="entry name" value="DD-peptidase/beta-lactamase superfamily"/>
    <property type="match status" value="1"/>
</dbReference>
<keyword evidence="3" id="KW-1185">Reference proteome</keyword>
<dbReference type="PANTHER" id="PTHR43283">
    <property type="entry name" value="BETA-LACTAMASE-RELATED"/>
    <property type="match status" value="1"/>
</dbReference>
<dbReference type="RefSeq" id="WP_302039858.1">
    <property type="nucleotide sequence ID" value="NZ_JAUKPO010000016.1"/>
</dbReference>